<evidence type="ECO:0000313" key="1">
    <source>
        <dbReference type="EMBL" id="KIK50992.1"/>
    </source>
</evidence>
<accession>A0A0D0C0D5</accession>
<dbReference type="AlphaFoldDB" id="A0A0D0C0D5"/>
<dbReference type="HOGENOM" id="CLU_2085088_0_0_1"/>
<dbReference type="EMBL" id="KN834876">
    <property type="protein sequence ID" value="KIK50992.1"/>
    <property type="molecule type" value="Genomic_DNA"/>
</dbReference>
<reference evidence="1 2" key="1">
    <citation type="submission" date="2014-04" db="EMBL/GenBank/DDBJ databases">
        <title>Evolutionary Origins and Diversification of the Mycorrhizal Mutualists.</title>
        <authorList>
            <consortium name="DOE Joint Genome Institute"/>
            <consortium name="Mycorrhizal Genomics Consortium"/>
            <person name="Kohler A."/>
            <person name="Kuo A."/>
            <person name="Nagy L.G."/>
            <person name="Floudas D."/>
            <person name="Copeland A."/>
            <person name="Barry K.W."/>
            <person name="Cichocki N."/>
            <person name="Veneault-Fourrey C."/>
            <person name="LaButti K."/>
            <person name="Lindquist E.A."/>
            <person name="Lipzen A."/>
            <person name="Lundell T."/>
            <person name="Morin E."/>
            <person name="Murat C."/>
            <person name="Riley R."/>
            <person name="Ohm R."/>
            <person name="Sun H."/>
            <person name="Tunlid A."/>
            <person name="Henrissat B."/>
            <person name="Grigoriev I.V."/>
            <person name="Hibbett D.S."/>
            <person name="Martin F."/>
        </authorList>
    </citation>
    <scope>NUCLEOTIDE SEQUENCE [LARGE SCALE GENOMIC DNA]</scope>
    <source>
        <strain evidence="1 2">FD-317 M1</strain>
    </source>
</reference>
<dbReference type="Proteomes" id="UP000053593">
    <property type="component" value="Unassembled WGS sequence"/>
</dbReference>
<gene>
    <name evidence="1" type="ORF">GYMLUDRAFT_409255</name>
</gene>
<protein>
    <submittedName>
        <fullName evidence="1">Uncharacterized protein</fullName>
    </submittedName>
</protein>
<keyword evidence="2" id="KW-1185">Reference proteome</keyword>
<evidence type="ECO:0000313" key="2">
    <source>
        <dbReference type="Proteomes" id="UP000053593"/>
    </source>
</evidence>
<proteinExistence type="predicted"/>
<name>A0A0D0C0D5_9AGAR</name>
<sequence length="117" mass="13310">MWSKCKEFIQQQNEYQSCHPHLASHTPLIVVHFQKMDSHTERASTIHHDETEDAIKWIALIEQRAIFQRQGKDVGPLVAAFIPRGVPTLPVGVLLQDPKEALMDYKARGRDGNSLIV</sequence>
<organism evidence="1 2">
    <name type="scientific">Collybiopsis luxurians FD-317 M1</name>
    <dbReference type="NCBI Taxonomy" id="944289"/>
    <lineage>
        <taxon>Eukaryota</taxon>
        <taxon>Fungi</taxon>
        <taxon>Dikarya</taxon>
        <taxon>Basidiomycota</taxon>
        <taxon>Agaricomycotina</taxon>
        <taxon>Agaricomycetes</taxon>
        <taxon>Agaricomycetidae</taxon>
        <taxon>Agaricales</taxon>
        <taxon>Marasmiineae</taxon>
        <taxon>Omphalotaceae</taxon>
        <taxon>Collybiopsis</taxon>
        <taxon>Collybiopsis luxurians</taxon>
    </lineage>
</organism>